<dbReference type="PANTHER" id="PTHR42535:SF2">
    <property type="entry name" value="CHROMOSOME UNDETERMINED SCAFFOLD_146, WHOLE GENOME SHOTGUN SEQUENCE"/>
    <property type="match status" value="1"/>
</dbReference>
<keyword evidence="2" id="KW-1015">Disulfide bond</keyword>
<reference evidence="4 5" key="1">
    <citation type="journal article" date="2016" name="Nat. Commun.">
        <title>Thousands of microbial genomes shed light on interconnected biogeochemical processes in an aquifer system.</title>
        <authorList>
            <person name="Anantharaman K."/>
            <person name="Brown C.T."/>
            <person name="Hug L.A."/>
            <person name="Sharon I."/>
            <person name="Castelle C.J."/>
            <person name="Probst A.J."/>
            <person name="Thomas B.C."/>
            <person name="Singh A."/>
            <person name="Wilkins M.J."/>
            <person name="Karaoz U."/>
            <person name="Brodie E.L."/>
            <person name="Williams K.H."/>
            <person name="Hubbard S.S."/>
            <person name="Banfield J.F."/>
        </authorList>
    </citation>
    <scope>NUCLEOTIDE SEQUENCE [LARGE SCALE GENOMIC DNA]</scope>
</reference>
<proteinExistence type="predicted"/>
<dbReference type="PANTHER" id="PTHR42535">
    <property type="entry name" value="OOKINETE PROTEIN, PUTATIVE-RELATED"/>
    <property type="match status" value="1"/>
</dbReference>
<dbReference type="Gene3D" id="2.60.120.200">
    <property type="match status" value="3"/>
</dbReference>
<evidence type="ECO:0000313" key="5">
    <source>
        <dbReference type="Proteomes" id="UP000176377"/>
    </source>
</evidence>
<keyword evidence="1" id="KW-0732">Signal</keyword>
<accession>A0A1F6DAE6</accession>
<organism evidence="4 5">
    <name type="scientific">Candidatus Kaiserbacteria bacterium RIFCSPHIGHO2_01_FULL_56_24</name>
    <dbReference type="NCBI Taxonomy" id="1798487"/>
    <lineage>
        <taxon>Bacteria</taxon>
        <taxon>Candidatus Kaiseribacteriota</taxon>
    </lineage>
</organism>
<dbReference type="InterPro" id="IPR006558">
    <property type="entry name" value="LamG-like"/>
</dbReference>
<feature type="domain" description="LamG-like jellyroll fold" evidence="3">
    <location>
        <begin position="250"/>
        <end position="371"/>
    </location>
</feature>
<gene>
    <name evidence="4" type="ORF">A2765_05505</name>
</gene>
<dbReference type="InterPro" id="IPR013320">
    <property type="entry name" value="ConA-like_dom_sf"/>
</dbReference>
<dbReference type="EMBL" id="MFLA01000033">
    <property type="protein sequence ID" value="OGG58376.1"/>
    <property type="molecule type" value="Genomic_DNA"/>
</dbReference>
<dbReference type="SMART" id="SM00560">
    <property type="entry name" value="LamGL"/>
    <property type="match status" value="1"/>
</dbReference>
<dbReference type="AlphaFoldDB" id="A0A1F6DAE6"/>
<dbReference type="Pfam" id="PF13385">
    <property type="entry name" value="Laminin_G_3"/>
    <property type="match status" value="1"/>
</dbReference>
<name>A0A1F6DAE6_9BACT</name>
<comment type="caution">
    <text evidence="4">The sequence shown here is derived from an EMBL/GenBank/DDBJ whole genome shotgun (WGS) entry which is preliminary data.</text>
</comment>
<evidence type="ECO:0000259" key="3">
    <source>
        <dbReference type="SMART" id="SM00560"/>
    </source>
</evidence>
<dbReference type="SUPFAM" id="SSF49899">
    <property type="entry name" value="Concanavalin A-like lectins/glucanases"/>
    <property type="match status" value="2"/>
</dbReference>
<evidence type="ECO:0000256" key="1">
    <source>
        <dbReference type="ARBA" id="ARBA00022729"/>
    </source>
</evidence>
<sequence length="386" mass="40190">MGGAGAAGKQGIIAITYTPPSGSIPAWTNGKRGKALDFDGSGSYISVGNAGSGIKTIAFWMKADDTTSRKIINIDGTDQIELNSSSEVVATSFPAATVYVDASTASAVVDTGWHFVVITDSTGVSASTFEIGRVASSYFDGKIDEVRTYTRALSAAEIAKLYQSGAVKFTTSSVALQQGSSLGSGLVGHWTFDGPDVTTVVADRSGQGNNGYFVGGATSSAKTIGHLGQALSFDGTSYIDIGSPASLAVSQFTICAWIKPSVLSSYHLIYGLANAPKFYLQDSALLLSGGTNPFTASIISADVWQHVCASNDASNTRFYLNGALNQTSADATTWSTSASQVKIAQDPSGSTQNFSGSIDDVRIYNRALTASEVKQLYNLGKATIRQ</sequence>
<protein>
    <recommendedName>
        <fullName evidence="3">LamG-like jellyroll fold domain-containing protein</fullName>
    </recommendedName>
</protein>
<dbReference type="Proteomes" id="UP000176377">
    <property type="component" value="Unassembled WGS sequence"/>
</dbReference>
<evidence type="ECO:0000256" key="2">
    <source>
        <dbReference type="ARBA" id="ARBA00023157"/>
    </source>
</evidence>
<evidence type="ECO:0000313" key="4">
    <source>
        <dbReference type="EMBL" id="OGG58376.1"/>
    </source>
</evidence>